<sequence length="28" mass="3090">MCLLGLLNSMATLGFHFTNFILEQSSNS</sequence>
<dbReference type="EMBL" id="AP019301">
    <property type="protein sequence ID" value="BBH02981.1"/>
    <property type="molecule type" value="Genomic_DNA"/>
</dbReference>
<proteinExistence type="predicted"/>
<name>A0A4Y1RFE6_PRUDU</name>
<gene>
    <name evidence="1" type="ORF">Prudu_013713</name>
</gene>
<dbReference type="AlphaFoldDB" id="A0A4Y1RFE6"/>
<reference evidence="1" key="1">
    <citation type="journal article" date="2019" name="Science">
        <title>Mutation of a bHLH transcription factor allowed almond domestication.</title>
        <authorList>
            <person name="Sanchez-Perez R."/>
            <person name="Pavan S."/>
            <person name="Mazzeo R."/>
            <person name="Moldovan C."/>
            <person name="Aiese Cigliano R."/>
            <person name="Del Cueto J."/>
            <person name="Ricciardi F."/>
            <person name="Lotti C."/>
            <person name="Ricciardi L."/>
            <person name="Dicenta F."/>
            <person name="Lopez-Marques R.L."/>
            <person name="Lindberg Moller B."/>
        </authorList>
    </citation>
    <scope>NUCLEOTIDE SEQUENCE</scope>
</reference>
<accession>A0A4Y1RFE6</accession>
<protein>
    <submittedName>
        <fullName evidence="1">Uncharacterized protein</fullName>
    </submittedName>
</protein>
<organism evidence="1">
    <name type="scientific">Prunus dulcis</name>
    <name type="common">Almond</name>
    <name type="synonym">Amygdalus dulcis</name>
    <dbReference type="NCBI Taxonomy" id="3755"/>
    <lineage>
        <taxon>Eukaryota</taxon>
        <taxon>Viridiplantae</taxon>
        <taxon>Streptophyta</taxon>
        <taxon>Embryophyta</taxon>
        <taxon>Tracheophyta</taxon>
        <taxon>Spermatophyta</taxon>
        <taxon>Magnoliopsida</taxon>
        <taxon>eudicotyledons</taxon>
        <taxon>Gunneridae</taxon>
        <taxon>Pentapetalae</taxon>
        <taxon>rosids</taxon>
        <taxon>fabids</taxon>
        <taxon>Rosales</taxon>
        <taxon>Rosaceae</taxon>
        <taxon>Amygdaloideae</taxon>
        <taxon>Amygdaleae</taxon>
        <taxon>Prunus</taxon>
    </lineage>
</organism>
<evidence type="ECO:0000313" key="1">
    <source>
        <dbReference type="EMBL" id="BBH02981.1"/>
    </source>
</evidence>